<comment type="caution">
    <text evidence="1">The sequence shown here is derived from an EMBL/GenBank/DDBJ whole genome shotgun (WGS) entry which is preliminary data.</text>
</comment>
<keyword evidence="2" id="KW-1185">Reference proteome</keyword>
<gene>
    <name evidence="1" type="ORF">OPT61_g4331</name>
</gene>
<evidence type="ECO:0000313" key="2">
    <source>
        <dbReference type="Proteomes" id="UP001153331"/>
    </source>
</evidence>
<dbReference type="Proteomes" id="UP001153331">
    <property type="component" value="Unassembled WGS sequence"/>
</dbReference>
<reference evidence="1" key="1">
    <citation type="submission" date="2022-11" db="EMBL/GenBank/DDBJ databases">
        <title>Genome Sequence of Boeremia exigua.</title>
        <authorList>
            <person name="Buettner E."/>
        </authorList>
    </citation>
    <scope>NUCLEOTIDE SEQUENCE</scope>
    <source>
        <strain evidence="1">CU02</strain>
    </source>
</reference>
<dbReference type="EMBL" id="JAPHNI010000245">
    <property type="protein sequence ID" value="KAJ8113563.1"/>
    <property type="molecule type" value="Genomic_DNA"/>
</dbReference>
<organism evidence="1 2">
    <name type="scientific">Boeremia exigua</name>
    <dbReference type="NCBI Taxonomy" id="749465"/>
    <lineage>
        <taxon>Eukaryota</taxon>
        <taxon>Fungi</taxon>
        <taxon>Dikarya</taxon>
        <taxon>Ascomycota</taxon>
        <taxon>Pezizomycotina</taxon>
        <taxon>Dothideomycetes</taxon>
        <taxon>Pleosporomycetidae</taxon>
        <taxon>Pleosporales</taxon>
        <taxon>Pleosporineae</taxon>
        <taxon>Didymellaceae</taxon>
        <taxon>Boeremia</taxon>
    </lineage>
</organism>
<protein>
    <submittedName>
        <fullName evidence="1">Uncharacterized protein</fullName>
    </submittedName>
</protein>
<accession>A0ACC2IEN5</accession>
<evidence type="ECO:0000313" key="1">
    <source>
        <dbReference type="EMBL" id="KAJ8113563.1"/>
    </source>
</evidence>
<name>A0ACC2IEN5_9PLEO</name>
<sequence>MKLTALLTMLFLASTAVACANGPYKTGSICPSNCGGAQRCGDANHVVSLGTFASSNLRITGDGHADLKLQIRCEGGKWKAIKACSLWRSLLEPDGALPHLPFVETAHCPLTSTPTPSKSLCTEIPVNFVANCLSESLSLPHHLATRQHYCPTTMTDTSSDTAYLSDADSFVSSSDSELVHDRTRGDRGKRSPSTKAPFRTSSRQPRPPVQCKALLGSHKVTSYDIRSDLRRSAQRTGIIVHPDSPQNTLPTDREDDGEVDSYASECESTMAEETNSDLVAVKGKDKSSRGNTDFGSLLNYFESLTIRDSQEGKDCSFCRLTTHYIRRSWETLQTLRSRAIAGWECCNLIVDAVTTWYDHCKLSVSAGSLYSVDTAKISLDFQQLSYKNGPGPKWSKPRIYLRWDFHDGVEQIAKKTLLLFKTRESESDPDPLSQDIASRYSFPFRPLPSAHTASSQAFACLNQWIEACSRSHLSCSKSKDQNYAPKRVLEIKDGKVFLREHLAPGIRYACLSHCWGPQGVAIKLNRHTLDTFKCGYNSLELPKTFQDAVQVCERLNIPNLWIDALCILQDSSEDWAEAAATMADIYENAVLTIAATKSKDSNGGLFSDPNSPFRPRKLKNSFLYIAEWHIQDYCVNNNRLYWNFGYWPLLERAWVYQERHLSPRIVQFTDTQLLLWAGNSNGDMPFKHYDGHGRKDTWHRMVEDYSSLQLTLAQDRLPALAAIVQHKFRRRSTTDAPTWSWASVSGVPVSAIGPPQLGKVKDAALLLEARSSSGLLNRNGIVELDNGPTGLLRYAVFWHLFLDVDYATIMESTEPHGGVHVVYIGWKGGNGDNELHQWLGLALQQVSENSYRRIGLCWMADKSYYSRRRRRRVETLQESFEWRYQRHFIESLPIRRFRII</sequence>
<proteinExistence type="predicted"/>